<evidence type="ECO:0000256" key="11">
    <source>
        <dbReference type="PROSITE-ProRule" id="PRU01240"/>
    </source>
</evidence>
<dbReference type="PRINTS" id="PR00723">
    <property type="entry name" value="SUBTILISIN"/>
</dbReference>
<dbReference type="InterPro" id="IPR002884">
    <property type="entry name" value="P_dom"/>
</dbReference>
<dbReference type="InterPro" id="IPR015500">
    <property type="entry name" value="Peptidase_S8_subtilisin-rel"/>
</dbReference>
<keyword evidence="17" id="KW-1185">Reference proteome</keyword>
<dbReference type="Gene3D" id="3.30.70.850">
    <property type="entry name" value="Peptidase S8, pro-domain"/>
    <property type="match status" value="1"/>
</dbReference>
<keyword evidence="7" id="KW-0865">Zymogen</keyword>
<feature type="transmembrane region" description="Helical" evidence="14">
    <location>
        <begin position="670"/>
        <end position="694"/>
    </location>
</feature>
<comment type="similarity">
    <text evidence="11 12">Belongs to the peptidase S8 family.</text>
</comment>
<dbReference type="InterPro" id="IPR023827">
    <property type="entry name" value="Peptidase_S8_Asp-AS"/>
</dbReference>
<keyword evidence="9" id="KW-0325">Glycoprotein</keyword>
<feature type="chain" id="PRO_5043624507" evidence="15">
    <location>
        <begin position="20"/>
        <end position="736"/>
    </location>
</feature>
<dbReference type="PANTHER" id="PTHR42884">
    <property type="entry name" value="PROPROTEIN CONVERTASE SUBTILISIN/KEXIN-RELATED"/>
    <property type="match status" value="1"/>
</dbReference>
<dbReference type="Proteomes" id="UP001152795">
    <property type="component" value="Unassembled WGS sequence"/>
</dbReference>
<evidence type="ECO:0000256" key="7">
    <source>
        <dbReference type="ARBA" id="ARBA00023145"/>
    </source>
</evidence>
<dbReference type="Gene3D" id="3.40.50.200">
    <property type="entry name" value="Peptidase S8/S53 domain"/>
    <property type="match status" value="1"/>
</dbReference>
<keyword evidence="14" id="KW-1133">Transmembrane helix</keyword>
<reference evidence="16" key="1">
    <citation type="submission" date="2020-04" db="EMBL/GenBank/DDBJ databases">
        <authorList>
            <person name="Alioto T."/>
            <person name="Alioto T."/>
            <person name="Gomez Garrido J."/>
        </authorList>
    </citation>
    <scope>NUCLEOTIDE SEQUENCE</scope>
    <source>
        <strain evidence="16">A484AB</strain>
    </source>
</reference>
<evidence type="ECO:0000256" key="1">
    <source>
        <dbReference type="ARBA" id="ARBA00001913"/>
    </source>
</evidence>
<accession>A0A6S7GWI4</accession>
<keyword evidence="6 11" id="KW-0720">Serine protease</keyword>
<dbReference type="Pfam" id="PF00082">
    <property type="entry name" value="Peptidase_S8"/>
    <property type="match status" value="1"/>
</dbReference>
<dbReference type="Pfam" id="PF01483">
    <property type="entry name" value="P_proprotein"/>
    <property type="match status" value="1"/>
</dbReference>
<keyword evidence="2 11" id="KW-0645">Protease</keyword>
<feature type="active site" description="Charge relay system" evidence="10 11">
    <location>
        <position position="190"/>
    </location>
</feature>
<dbReference type="PROSITE" id="PS51892">
    <property type="entry name" value="SUBTILASE"/>
    <property type="match status" value="1"/>
</dbReference>
<dbReference type="GO" id="GO:0016485">
    <property type="term" value="P:protein processing"/>
    <property type="evidence" value="ECO:0007669"/>
    <property type="project" value="TreeGrafter"/>
</dbReference>
<keyword evidence="5 11" id="KW-0378">Hydrolase</keyword>
<comment type="caution">
    <text evidence="16">The sequence shown here is derived from an EMBL/GenBank/DDBJ whole genome shotgun (WGS) entry which is preliminary data.</text>
</comment>
<evidence type="ECO:0000256" key="13">
    <source>
        <dbReference type="SAM" id="MobiDB-lite"/>
    </source>
</evidence>
<dbReference type="InterPro" id="IPR023828">
    <property type="entry name" value="Peptidase_S8_Ser-AS"/>
</dbReference>
<keyword evidence="4 15" id="KW-0732">Signal</keyword>
<evidence type="ECO:0000256" key="2">
    <source>
        <dbReference type="ARBA" id="ARBA00022670"/>
    </source>
</evidence>
<evidence type="ECO:0000313" key="17">
    <source>
        <dbReference type="Proteomes" id="UP001152795"/>
    </source>
</evidence>
<dbReference type="GO" id="GO:0005802">
    <property type="term" value="C:trans-Golgi network"/>
    <property type="evidence" value="ECO:0007669"/>
    <property type="project" value="TreeGrafter"/>
</dbReference>
<evidence type="ECO:0000256" key="15">
    <source>
        <dbReference type="SAM" id="SignalP"/>
    </source>
</evidence>
<evidence type="ECO:0000256" key="6">
    <source>
        <dbReference type="ARBA" id="ARBA00022825"/>
    </source>
</evidence>
<dbReference type="PROSITE" id="PS00136">
    <property type="entry name" value="SUBTILASE_ASP"/>
    <property type="match status" value="1"/>
</dbReference>
<dbReference type="PROSITE" id="PS00137">
    <property type="entry name" value="SUBTILASE_HIS"/>
    <property type="match status" value="1"/>
</dbReference>
<dbReference type="InterPro" id="IPR034182">
    <property type="entry name" value="Kexin/furin"/>
</dbReference>
<dbReference type="EMBL" id="CACRXK020001597">
    <property type="protein sequence ID" value="CAB3990077.1"/>
    <property type="molecule type" value="Genomic_DNA"/>
</dbReference>
<dbReference type="Gene3D" id="2.60.120.260">
    <property type="entry name" value="Galactose-binding domain-like"/>
    <property type="match status" value="1"/>
</dbReference>
<organism evidence="16 17">
    <name type="scientific">Paramuricea clavata</name>
    <name type="common">Red gorgonian</name>
    <name type="synonym">Violescent sea-whip</name>
    <dbReference type="NCBI Taxonomy" id="317549"/>
    <lineage>
        <taxon>Eukaryota</taxon>
        <taxon>Metazoa</taxon>
        <taxon>Cnidaria</taxon>
        <taxon>Anthozoa</taxon>
        <taxon>Octocorallia</taxon>
        <taxon>Malacalcyonacea</taxon>
        <taxon>Plexauridae</taxon>
        <taxon>Paramuricea</taxon>
    </lineage>
</organism>
<dbReference type="GO" id="GO:0000139">
    <property type="term" value="C:Golgi membrane"/>
    <property type="evidence" value="ECO:0007669"/>
    <property type="project" value="TreeGrafter"/>
</dbReference>
<evidence type="ECO:0000256" key="3">
    <source>
        <dbReference type="ARBA" id="ARBA00022685"/>
    </source>
</evidence>
<dbReference type="InterPro" id="IPR036852">
    <property type="entry name" value="Peptidase_S8/S53_dom_sf"/>
</dbReference>
<dbReference type="Pfam" id="PF16470">
    <property type="entry name" value="S8_pro-domain"/>
    <property type="match status" value="1"/>
</dbReference>
<feature type="active site" description="Charge relay system" evidence="10 11">
    <location>
        <position position="149"/>
    </location>
</feature>
<dbReference type="PANTHER" id="PTHR42884:SF3">
    <property type="entry name" value="FURIN-LIKE PROTEASE 1, ISOFORMS 1_1-X_2"/>
    <property type="match status" value="1"/>
</dbReference>
<evidence type="ECO:0000256" key="9">
    <source>
        <dbReference type="ARBA" id="ARBA00023180"/>
    </source>
</evidence>
<dbReference type="SUPFAM" id="SSF49785">
    <property type="entry name" value="Galactose-binding domain-like"/>
    <property type="match status" value="1"/>
</dbReference>
<dbReference type="FunFam" id="3.40.50.200:FF:000001">
    <property type="entry name" value="Furin 2, isoform B"/>
    <property type="match status" value="1"/>
</dbReference>
<dbReference type="SUPFAM" id="SSF52743">
    <property type="entry name" value="Subtilisin-like"/>
    <property type="match status" value="1"/>
</dbReference>
<feature type="compositionally biased region" description="Basic and acidic residues" evidence="13">
    <location>
        <begin position="643"/>
        <end position="660"/>
    </location>
</feature>
<feature type="signal peptide" evidence="15">
    <location>
        <begin position="1"/>
        <end position="19"/>
    </location>
</feature>
<dbReference type="PROSITE" id="PS51829">
    <property type="entry name" value="P_HOMO_B"/>
    <property type="match status" value="1"/>
</dbReference>
<comment type="cofactor">
    <cofactor evidence="1">
        <name>Ca(2+)</name>
        <dbReference type="ChEBI" id="CHEBI:29108"/>
    </cofactor>
</comment>
<dbReference type="GO" id="GO:0004252">
    <property type="term" value="F:serine-type endopeptidase activity"/>
    <property type="evidence" value="ECO:0007669"/>
    <property type="project" value="UniProtKB-UniRule"/>
</dbReference>
<evidence type="ECO:0000256" key="14">
    <source>
        <dbReference type="SAM" id="Phobius"/>
    </source>
</evidence>
<sequence length="736" mass="82479">MYISTIFTAIILCLVYVSTHKGALCTYTNTWAIETDSEESAKRIAKKYAFDYAGKIGALDGYFLLVKKSVPRRRRRSALYEARILDTDPSVKWSQQQKVLKRVKRRFKDLMYKDQWYLENNSTKGHDINVVPVWKQGITGKGVVVTILDDGIEYTHPDLRKNYDKKASFDYNDHDNDPAPRFTRQDVNKHGTRCAGEVASAANNGVCGVGVAYNANIGGIRMLDGDVTDAVEGGSLSHASDYIDIYSSSWGPEDKGVKVDGPGRLAKEALKNGVNKGRDGKGSIFVWATGNGGDYNDYCNCDGYITSIYTISIGAVNDLGKSPWYAEPCPSTLAVTYSSGEKKVNVNKKIATTDLHGSCTKSHTGTSAAAPLAAGIFALVLEANPALTWRDLQHLIVQTSRVADENDSDWRVNGAGFHVNNKYGFGLLDTAALVERARDPAWKTAPTQYVSRSEEHKVQRKILGNRIFKETLNTEDFMRADACVTKLEHLIVYITLRHEKRGTLEMNLISPSGTKSKLLGLRKFDTSPKGFRKWPFMTVFHWGENPRGVWTLEIDNTEHFTGFFDRWVMKLYGTCSNQPNSTVHEKDICARHCKKGCPETFSTVCRNCVQLCDCTSGKCTKRCPLGLVTDRQRNECANSSTERPPKHVNNDSENLPRPHKEEKLPKYGQWLLIAAGVAVAFGIIAGVWQGWLYYRTRQKLNRARKQNQIQRYPIIPRNTIVRDLEHARLASDRTLA</sequence>
<dbReference type="CDD" id="cd04059">
    <property type="entry name" value="Peptidases_S8_Protein_convertases_Kexins_Furin-like"/>
    <property type="match status" value="1"/>
</dbReference>
<dbReference type="InterPro" id="IPR038466">
    <property type="entry name" value="S8_pro-domain_sf"/>
</dbReference>
<feature type="region of interest" description="Disordered" evidence="13">
    <location>
        <begin position="634"/>
        <end position="660"/>
    </location>
</feature>
<dbReference type="InterPro" id="IPR000209">
    <property type="entry name" value="Peptidase_S8/S53_dom"/>
</dbReference>
<evidence type="ECO:0000313" key="16">
    <source>
        <dbReference type="EMBL" id="CAB3990077.1"/>
    </source>
</evidence>
<dbReference type="FunFam" id="2.60.120.260:FF:000006">
    <property type="entry name" value="Proprotein convertase subtilisin/kexin type 5"/>
    <property type="match status" value="1"/>
</dbReference>
<evidence type="ECO:0000256" key="8">
    <source>
        <dbReference type="ARBA" id="ARBA00023157"/>
    </source>
</evidence>
<keyword evidence="3" id="KW-0165">Cleavage on pair of basic residues</keyword>
<proteinExistence type="inferred from homology"/>
<dbReference type="SUPFAM" id="SSF54897">
    <property type="entry name" value="Protease propeptides/inhibitors"/>
    <property type="match status" value="1"/>
</dbReference>
<feature type="active site" description="Charge relay system" evidence="10 11">
    <location>
        <position position="367"/>
    </location>
</feature>
<protein>
    <submittedName>
        <fullName evidence="16">PC3-like endoprotease variant B</fullName>
    </submittedName>
</protein>
<keyword evidence="14" id="KW-0812">Transmembrane</keyword>
<dbReference type="InterPro" id="IPR022398">
    <property type="entry name" value="Peptidase_S8_His-AS"/>
</dbReference>
<evidence type="ECO:0000256" key="5">
    <source>
        <dbReference type="ARBA" id="ARBA00022801"/>
    </source>
</evidence>
<gene>
    <name evidence="16" type="ORF">PACLA_8A058777</name>
</gene>
<dbReference type="InterPro" id="IPR008979">
    <property type="entry name" value="Galactose-bd-like_sf"/>
</dbReference>
<keyword evidence="14" id="KW-0472">Membrane</keyword>
<evidence type="ECO:0000256" key="10">
    <source>
        <dbReference type="PIRSR" id="PIRSR615500-1"/>
    </source>
</evidence>
<evidence type="ECO:0000256" key="12">
    <source>
        <dbReference type="RuleBase" id="RU003355"/>
    </source>
</evidence>
<evidence type="ECO:0000256" key="4">
    <source>
        <dbReference type="ARBA" id="ARBA00022729"/>
    </source>
</evidence>
<name>A0A6S7GWI4_PARCT</name>
<dbReference type="InterPro" id="IPR032815">
    <property type="entry name" value="S8_pro-domain"/>
</dbReference>
<dbReference type="PROSITE" id="PS00138">
    <property type="entry name" value="SUBTILASE_SER"/>
    <property type="match status" value="1"/>
</dbReference>
<dbReference type="AlphaFoldDB" id="A0A6S7GWI4"/>
<dbReference type="OrthoDB" id="300641at2759"/>
<keyword evidence="8" id="KW-1015">Disulfide bond</keyword>